<comment type="catalytic activity">
    <reaction evidence="8">
        <text>L-tyrosyl-[protein] + ATP = O-phospho-L-tyrosyl-[protein] + ADP + H(+)</text>
        <dbReference type="Rhea" id="RHEA:10596"/>
        <dbReference type="Rhea" id="RHEA-COMP:10136"/>
        <dbReference type="Rhea" id="RHEA-COMP:20101"/>
        <dbReference type="ChEBI" id="CHEBI:15378"/>
        <dbReference type="ChEBI" id="CHEBI:30616"/>
        <dbReference type="ChEBI" id="CHEBI:46858"/>
        <dbReference type="ChEBI" id="CHEBI:61978"/>
        <dbReference type="ChEBI" id="CHEBI:456216"/>
        <dbReference type="EC" id="2.7.10.2"/>
    </reaction>
</comment>
<dbReference type="NCBIfam" id="TIGR01007">
    <property type="entry name" value="eps_fam"/>
    <property type="match status" value="1"/>
</dbReference>
<keyword evidence="5" id="KW-0418">Kinase</keyword>
<protein>
    <recommendedName>
        <fullName evidence="2">non-specific protein-tyrosine kinase</fullName>
        <ecNumber evidence="2">2.7.10.2</ecNumber>
    </recommendedName>
</protein>
<evidence type="ECO:0000256" key="2">
    <source>
        <dbReference type="ARBA" id="ARBA00011903"/>
    </source>
</evidence>
<evidence type="ECO:0000256" key="7">
    <source>
        <dbReference type="ARBA" id="ARBA00023137"/>
    </source>
</evidence>
<dbReference type="PANTHER" id="PTHR32309">
    <property type="entry name" value="TYROSINE-PROTEIN KINASE"/>
    <property type="match status" value="1"/>
</dbReference>
<evidence type="ECO:0000259" key="11">
    <source>
        <dbReference type="Pfam" id="PF13614"/>
    </source>
</evidence>
<dbReference type="InterPro" id="IPR027417">
    <property type="entry name" value="P-loop_NTPase"/>
</dbReference>
<evidence type="ECO:0000256" key="9">
    <source>
        <dbReference type="SAM" id="Coils"/>
    </source>
</evidence>
<dbReference type="OrthoDB" id="9758283at2"/>
<keyword evidence="3" id="KW-0808">Transferase</keyword>
<evidence type="ECO:0000256" key="3">
    <source>
        <dbReference type="ARBA" id="ARBA00022679"/>
    </source>
</evidence>
<sequence length="703" mass="77490">MESSSKSYITLDRYWQFLRQRWISGLGVFTIVFLFITLAASLTKPLYKAEGKLLLKKTNAISSLTGVGTQIGKLETLQGKDTSPLNTEAEVIRSVSIVQKTINQLGLKDNKGKSLTIDGFIKNLSVKAIEGSDILAVSYRDPEPVRAAVVVNKLMDVYLEHYESLHKKEISVARQFLEKQLPKAETFLQKAEANLAIFREKNNIVSLQDEKQEAVRKITELQSKIGDIKGKIVNNRSQAELISKQLGMDPQQALAITSVSQSAGIQDTLKEIQQLEAQLADKQITFQDNHPEVIYLQGKLSSLKNILQGRIQKLSNSPQIQINSSLQPGQIKQQLTAKLIELESTRLGLVSELAYSSNYEANYQQRLRSIPRLEEKQRQLEGKVQAARSTYSLLLQKLQESRIAENQIVGNASKISEAQIPRSPVLSPKFYYLAGAFVSVLVALAAMYIFEVRDKTIKTLDEAKELMGLTLLGVIPSFSKPKKIIRARKESESFTSRLILRDIPHSPISEAYRMLRANLSFIIADKKLKVIAITSSVSGEGKSTVAANLALTMAQMGTKVLLIDGNLRSPCQHKIWDLDNNEGLSNIILEDSDIAQVITKVADNLNVLTSGTVPSNSASLLDSKRMTALIKSFNDGYEFVIIDAPALTVGADAAILGQMVDGVLILVRPGVVNSVNANITRELLQQSGQNAIGQIVNGVVPQN</sequence>
<gene>
    <name evidence="12" type="ORF">BC008_14380</name>
</gene>
<keyword evidence="4" id="KW-0547">Nucleotide-binding</keyword>
<dbReference type="AlphaFoldDB" id="A0A0V7ZH16"/>
<dbReference type="CDD" id="cd05387">
    <property type="entry name" value="BY-kinase"/>
    <property type="match status" value="1"/>
</dbReference>
<dbReference type="GO" id="GO:0005524">
    <property type="term" value="F:ATP binding"/>
    <property type="evidence" value="ECO:0007669"/>
    <property type="project" value="UniProtKB-KW"/>
</dbReference>
<name>A0A0V7ZH16_9CYAN</name>
<organism evidence="12 13">
    <name type="scientific">Mastigocoleus testarum BC008</name>
    <dbReference type="NCBI Taxonomy" id="371196"/>
    <lineage>
        <taxon>Bacteria</taxon>
        <taxon>Bacillati</taxon>
        <taxon>Cyanobacteriota</taxon>
        <taxon>Cyanophyceae</taxon>
        <taxon>Nostocales</taxon>
        <taxon>Hapalosiphonaceae</taxon>
        <taxon>Mastigocoleus</taxon>
    </lineage>
</organism>
<dbReference type="Pfam" id="PF13614">
    <property type="entry name" value="AAA_31"/>
    <property type="match status" value="1"/>
</dbReference>
<dbReference type="InterPro" id="IPR050445">
    <property type="entry name" value="Bact_polysacc_biosynth/exp"/>
</dbReference>
<evidence type="ECO:0000256" key="5">
    <source>
        <dbReference type="ARBA" id="ARBA00022777"/>
    </source>
</evidence>
<dbReference type="EMBL" id="LMTZ01000135">
    <property type="protein sequence ID" value="KST63644.1"/>
    <property type="molecule type" value="Genomic_DNA"/>
</dbReference>
<dbReference type="Gene3D" id="3.40.50.300">
    <property type="entry name" value="P-loop containing nucleotide triphosphate hydrolases"/>
    <property type="match status" value="1"/>
</dbReference>
<keyword evidence="7" id="KW-0829">Tyrosine-protein kinase</keyword>
<feature type="coiled-coil region" evidence="9">
    <location>
        <begin position="174"/>
        <end position="224"/>
    </location>
</feature>
<dbReference type="PANTHER" id="PTHR32309:SF13">
    <property type="entry name" value="FERRIC ENTEROBACTIN TRANSPORT PROTEIN FEPE"/>
    <property type="match status" value="1"/>
</dbReference>
<keyword evidence="10" id="KW-0472">Membrane</keyword>
<accession>A0A0V7ZH16</accession>
<dbReference type="GO" id="GO:0005886">
    <property type="term" value="C:plasma membrane"/>
    <property type="evidence" value="ECO:0007669"/>
    <property type="project" value="TreeGrafter"/>
</dbReference>
<dbReference type="EC" id="2.7.10.2" evidence="2"/>
<keyword evidence="9" id="KW-0175">Coiled coil</keyword>
<keyword evidence="6" id="KW-0067">ATP-binding</keyword>
<feature type="domain" description="AAA" evidence="11">
    <location>
        <begin position="529"/>
        <end position="665"/>
    </location>
</feature>
<dbReference type="InterPro" id="IPR005702">
    <property type="entry name" value="Wzc-like_C"/>
</dbReference>
<keyword evidence="10" id="KW-0812">Transmembrane</keyword>
<evidence type="ECO:0000313" key="12">
    <source>
        <dbReference type="EMBL" id="KST63644.1"/>
    </source>
</evidence>
<feature type="transmembrane region" description="Helical" evidence="10">
    <location>
        <begin position="430"/>
        <end position="450"/>
    </location>
</feature>
<comment type="caution">
    <text evidence="12">The sequence shown here is derived from an EMBL/GenBank/DDBJ whole genome shotgun (WGS) entry which is preliminary data.</text>
</comment>
<evidence type="ECO:0000256" key="10">
    <source>
        <dbReference type="SAM" id="Phobius"/>
    </source>
</evidence>
<reference evidence="12 13" key="1">
    <citation type="journal article" date="2015" name="Genome Announc.">
        <title>Draft Genome of the Euendolithic (true boring) Cyanobacterium Mastigocoleus testarum strain BC008.</title>
        <authorList>
            <person name="Guida B.S."/>
            <person name="Garcia-Pichel F."/>
        </authorList>
    </citation>
    <scope>NUCLEOTIDE SEQUENCE [LARGE SCALE GENOMIC DNA]</scope>
    <source>
        <strain evidence="12 13">BC008</strain>
    </source>
</reference>
<keyword evidence="13" id="KW-1185">Reference proteome</keyword>
<dbReference type="SUPFAM" id="SSF52540">
    <property type="entry name" value="P-loop containing nucleoside triphosphate hydrolases"/>
    <property type="match status" value="1"/>
</dbReference>
<dbReference type="RefSeq" id="WP_058184376.1">
    <property type="nucleotide sequence ID" value="NZ_LMTZ01000135.1"/>
</dbReference>
<dbReference type="Proteomes" id="UP000053372">
    <property type="component" value="Unassembled WGS sequence"/>
</dbReference>
<dbReference type="GO" id="GO:0004715">
    <property type="term" value="F:non-membrane spanning protein tyrosine kinase activity"/>
    <property type="evidence" value="ECO:0007669"/>
    <property type="project" value="UniProtKB-EC"/>
</dbReference>
<proteinExistence type="inferred from homology"/>
<feature type="transmembrane region" description="Helical" evidence="10">
    <location>
        <begin position="21"/>
        <end position="42"/>
    </location>
</feature>
<evidence type="ECO:0000256" key="1">
    <source>
        <dbReference type="ARBA" id="ARBA00007316"/>
    </source>
</evidence>
<dbReference type="InterPro" id="IPR025669">
    <property type="entry name" value="AAA_dom"/>
</dbReference>
<evidence type="ECO:0000256" key="4">
    <source>
        <dbReference type="ARBA" id="ARBA00022741"/>
    </source>
</evidence>
<evidence type="ECO:0000256" key="6">
    <source>
        <dbReference type="ARBA" id="ARBA00022840"/>
    </source>
</evidence>
<comment type="similarity">
    <text evidence="1">Belongs to the CpsD/CapB family.</text>
</comment>
<evidence type="ECO:0000313" key="13">
    <source>
        <dbReference type="Proteomes" id="UP000053372"/>
    </source>
</evidence>
<evidence type="ECO:0000256" key="8">
    <source>
        <dbReference type="ARBA" id="ARBA00051245"/>
    </source>
</evidence>
<keyword evidence="10" id="KW-1133">Transmembrane helix</keyword>